<comment type="similarity">
    <text evidence="1">Belongs to the glycosyltransferase 28 family.</text>
</comment>
<dbReference type="AlphaFoldDB" id="A0A1E7JGR3"/>
<dbReference type="CDD" id="cd03784">
    <property type="entry name" value="GT1_Gtf-like"/>
    <property type="match status" value="1"/>
</dbReference>
<dbReference type="GO" id="GO:0016758">
    <property type="term" value="F:hexosyltransferase activity"/>
    <property type="evidence" value="ECO:0007669"/>
    <property type="project" value="UniProtKB-ARBA"/>
</dbReference>
<evidence type="ECO:0000259" key="5">
    <source>
        <dbReference type="Pfam" id="PF06722"/>
    </source>
</evidence>
<name>A0A1E7JGR3_9ACTN</name>
<feature type="domain" description="Erythromycin biosynthesis protein CIII-like C-terminal" evidence="5">
    <location>
        <begin position="269"/>
        <end position="412"/>
    </location>
</feature>
<keyword evidence="4" id="KW-0045">Antibiotic biosynthesis</keyword>
<keyword evidence="3" id="KW-0808">Transferase</keyword>
<dbReference type="InterPro" id="IPR030953">
    <property type="entry name" value="Glycosyl_450act"/>
</dbReference>
<dbReference type="Pfam" id="PF06722">
    <property type="entry name" value="EryCIII-like_C"/>
    <property type="match status" value="1"/>
</dbReference>
<dbReference type="PANTHER" id="PTHR48050:SF13">
    <property type="entry name" value="STEROL 3-BETA-GLUCOSYLTRANSFERASE UGT80A2"/>
    <property type="match status" value="1"/>
</dbReference>
<dbReference type="InterPro" id="IPR002213">
    <property type="entry name" value="UDP_glucos_trans"/>
</dbReference>
<comment type="caution">
    <text evidence="7">The sequence shown here is derived from an EMBL/GenBank/DDBJ whole genome shotgun (WGS) entry which is preliminary data.</text>
</comment>
<evidence type="ECO:0000256" key="3">
    <source>
        <dbReference type="ARBA" id="ARBA00022679"/>
    </source>
</evidence>
<dbReference type="PATRIC" id="fig|933944.5.peg.4418"/>
<dbReference type="InterPro" id="IPR050426">
    <property type="entry name" value="Glycosyltransferase_28"/>
</dbReference>
<reference evidence="7 8" key="1">
    <citation type="journal article" date="2016" name="Front. Microbiol.">
        <title>Comparative Genomics Analysis of Streptomyces Species Reveals Their Adaptation to the Marine Environment and Their Diversity at the Genomic Level.</title>
        <authorList>
            <person name="Tian X."/>
            <person name="Zhang Z."/>
            <person name="Yang T."/>
            <person name="Chen M."/>
            <person name="Li J."/>
            <person name="Chen F."/>
            <person name="Yang J."/>
            <person name="Li W."/>
            <person name="Zhang B."/>
            <person name="Zhang Z."/>
            <person name="Wu J."/>
            <person name="Zhang C."/>
            <person name="Long L."/>
            <person name="Xiao J."/>
        </authorList>
    </citation>
    <scope>NUCLEOTIDE SEQUENCE [LARGE SCALE GENOMIC DNA]</scope>
    <source>
        <strain evidence="7 8">SCSIO 10390</strain>
    </source>
</reference>
<evidence type="ECO:0000259" key="6">
    <source>
        <dbReference type="Pfam" id="PF21036"/>
    </source>
</evidence>
<dbReference type="FunFam" id="3.40.50.2000:FF:000072">
    <property type="entry name" value="Glycosyl transferase"/>
    <property type="match status" value="1"/>
</dbReference>
<proteinExistence type="inferred from homology"/>
<accession>A0A1E7JGR3</accession>
<dbReference type="Pfam" id="PF21036">
    <property type="entry name" value="EryCIII-like_N"/>
    <property type="match status" value="1"/>
</dbReference>
<dbReference type="Proteomes" id="UP000176087">
    <property type="component" value="Unassembled WGS sequence"/>
</dbReference>
<dbReference type="STRING" id="933944.AN215_24655"/>
<dbReference type="GO" id="GO:0008194">
    <property type="term" value="F:UDP-glycosyltransferase activity"/>
    <property type="evidence" value="ECO:0007669"/>
    <property type="project" value="InterPro"/>
</dbReference>
<keyword evidence="8" id="KW-1185">Reference proteome</keyword>
<dbReference type="EMBL" id="LJGT01000041">
    <property type="protein sequence ID" value="OEU85653.1"/>
    <property type="molecule type" value="Genomic_DNA"/>
</dbReference>
<dbReference type="GO" id="GO:0017000">
    <property type="term" value="P:antibiotic biosynthetic process"/>
    <property type="evidence" value="ECO:0007669"/>
    <property type="project" value="UniProtKB-KW"/>
</dbReference>
<evidence type="ECO:0000256" key="1">
    <source>
        <dbReference type="ARBA" id="ARBA00006962"/>
    </source>
</evidence>
<dbReference type="SUPFAM" id="SSF53756">
    <property type="entry name" value="UDP-Glycosyltransferase/glycogen phosphorylase"/>
    <property type="match status" value="1"/>
</dbReference>
<sequence length="418" mass="45773">MRILFAVIPLPSHVFTSIPLARALQGAGHDVRFASTPNAQRTITDLGMHAVPVGEPLDKSQELLEESAEPVDIALDPDTPDAWEPVRDALLRDVVTDYLAPRPAGHRSVLDDLVAYCRGWRPELVIWDPLLLPAAVAARACGAAHGRLLWAVDTIGWTRTRYVEQSLQRGGTPADDPWVQALLPTCERFGLPFTEDLITGQWSVDTVPERMRLAGDHTYLPMRYVPFNGGATVPAWLQSPPERPRVCLTWGGTARAVTERESTVALPTLLEAVSGLDIEVVATLHADQLSQVEKIPDNVRAVEYIPLTMLLPTCSAVIHQGGDSTFAGAIAGGLPQLVNPAPKWGEKYVARYLERRGAGVVLHDRDASAAQVRDQLARILAEPSFRDAATVLHDEMMATPTPHDLVPLLENLVVRHRR</sequence>
<organism evidence="7 8">
    <name type="scientific">Streptomyces abyssalis</name>
    <dbReference type="NCBI Taxonomy" id="933944"/>
    <lineage>
        <taxon>Bacteria</taxon>
        <taxon>Bacillati</taxon>
        <taxon>Actinomycetota</taxon>
        <taxon>Actinomycetes</taxon>
        <taxon>Kitasatosporales</taxon>
        <taxon>Streptomycetaceae</taxon>
        <taxon>Streptomyces</taxon>
    </lineage>
</organism>
<evidence type="ECO:0000313" key="7">
    <source>
        <dbReference type="EMBL" id="OEU85653.1"/>
    </source>
</evidence>
<evidence type="ECO:0000313" key="8">
    <source>
        <dbReference type="Proteomes" id="UP000176087"/>
    </source>
</evidence>
<evidence type="ECO:0000256" key="4">
    <source>
        <dbReference type="ARBA" id="ARBA00023194"/>
    </source>
</evidence>
<dbReference type="NCBIfam" id="TIGR04516">
    <property type="entry name" value="glycosyl_450act"/>
    <property type="match status" value="1"/>
</dbReference>
<gene>
    <name evidence="7" type="ORF">AN215_24655</name>
</gene>
<keyword evidence="2" id="KW-0328">Glycosyltransferase</keyword>
<dbReference type="InterPro" id="IPR048284">
    <property type="entry name" value="EryCIII-like_N"/>
</dbReference>
<feature type="domain" description="Erythromycin biosynthesis protein CIII-like N-terminal" evidence="6">
    <location>
        <begin position="23"/>
        <end position="251"/>
    </location>
</feature>
<protein>
    <submittedName>
        <fullName evidence="7">Uncharacterized protein</fullName>
    </submittedName>
</protein>
<evidence type="ECO:0000256" key="2">
    <source>
        <dbReference type="ARBA" id="ARBA00022676"/>
    </source>
</evidence>
<dbReference type="RefSeq" id="WP_070010948.1">
    <property type="nucleotide sequence ID" value="NZ_LJGS01000039.1"/>
</dbReference>
<dbReference type="InterPro" id="IPR010610">
    <property type="entry name" value="EryCIII-like_C"/>
</dbReference>
<dbReference type="PANTHER" id="PTHR48050">
    <property type="entry name" value="STEROL 3-BETA-GLUCOSYLTRANSFERASE"/>
    <property type="match status" value="1"/>
</dbReference>
<dbReference type="Gene3D" id="3.40.50.2000">
    <property type="entry name" value="Glycogen Phosphorylase B"/>
    <property type="match status" value="2"/>
</dbReference>